<proteinExistence type="predicted"/>
<evidence type="ECO:0000313" key="10">
    <source>
        <dbReference type="EMBL" id="AXM05049.1"/>
    </source>
</evidence>
<dbReference type="InterPro" id="IPR005333">
    <property type="entry name" value="Transcription_factor_TCP"/>
</dbReference>
<keyword evidence="2" id="KW-0217">Developmental protein</keyword>
<dbReference type="InterPro" id="IPR017888">
    <property type="entry name" value="CYC/TB1_R_domain"/>
</dbReference>
<protein>
    <submittedName>
        <fullName evidence="10">Cycloidea-like protein</fullName>
    </submittedName>
</protein>
<dbReference type="PANTHER" id="PTHR31072">
    <property type="entry name" value="TRANSCRIPTION FACTOR TCP4-RELATED"/>
    <property type="match status" value="1"/>
</dbReference>
<keyword evidence="5" id="KW-0804">Transcription</keyword>
<sequence>MFSSNPFQQFPSSIHVFPSSSSFFDLEKDGVHFNHPNPNLSHNSHFVTGDRFFHAYNSLPPSPVITDNTVVMQQEMLSKRSAFQYYDDNSNLLESVIYPSKKKMSNMKKDGHSKIHTAQGPRDRRVRLSIEVARKFFYLQDLLGFDKASKTLDWLFTKSRTAIRELVEEMKQCSSSGATDQCEVVFQETIKRGSDEEDKEEKKKPSLKYVDARKKKATRKYKSGLDVNQSRAEARARARERTKEKLHTKKLDNDSKKVLDDCYRPVSPSNITSQSTYWSPIETQNEHNGRIGESIMGPKISMPSAVPVSYGYPHNLMSNDLSSQIKYTSFLNLQ</sequence>
<dbReference type="PROSITE" id="PS51369">
    <property type="entry name" value="TCP"/>
    <property type="match status" value="1"/>
</dbReference>
<evidence type="ECO:0000256" key="5">
    <source>
        <dbReference type="ARBA" id="ARBA00023163"/>
    </source>
</evidence>
<evidence type="ECO:0000256" key="7">
    <source>
        <dbReference type="SAM" id="MobiDB-lite"/>
    </source>
</evidence>
<feature type="region of interest" description="Disordered" evidence="7">
    <location>
        <begin position="220"/>
        <end position="248"/>
    </location>
</feature>
<accession>A0A346D3N1</accession>
<keyword evidence="6" id="KW-0539">Nucleus</keyword>
<evidence type="ECO:0000259" key="8">
    <source>
        <dbReference type="PROSITE" id="PS51369"/>
    </source>
</evidence>
<dbReference type="EMBL" id="MG593464">
    <property type="protein sequence ID" value="AXM05049.1"/>
    <property type="molecule type" value="Genomic_DNA"/>
</dbReference>
<dbReference type="GO" id="GO:0043565">
    <property type="term" value="F:sequence-specific DNA binding"/>
    <property type="evidence" value="ECO:0007669"/>
    <property type="project" value="TreeGrafter"/>
</dbReference>
<dbReference type="PROSITE" id="PS51370">
    <property type="entry name" value="R"/>
    <property type="match status" value="1"/>
</dbReference>
<reference evidence="10" key="1">
    <citation type="journal article" date="2018" name="Front. Plant Sci.">
        <title>Patterning the Asteraceae Capitulum: Duplications and Differential Expression of the Flower Symmetry CYC2-Like Genes.</title>
        <authorList>
            <person name="Chen J."/>
            <person name="Shen C.Z."/>
            <person name="Guo Y.P."/>
            <person name="Rao G.Y."/>
        </authorList>
    </citation>
    <scope>NUCLEOTIDE SEQUENCE</scope>
</reference>
<evidence type="ECO:0000259" key="9">
    <source>
        <dbReference type="PROSITE" id="PS51370"/>
    </source>
</evidence>
<comment type="subcellular location">
    <subcellularLocation>
        <location evidence="1">Nucleus</location>
    </subcellularLocation>
</comment>
<evidence type="ECO:0000256" key="3">
    <source>
        <dbReference type="ARBA" id="ARBA00023015"/>
    </source>
</evidence>
<organism evidence="10">
    <name type="scientific">Aster indicus</name>
    <dbReference type="NCBI Taxonomy" id="415155"/>
    <lineage>
        <taxon>Eukaryota</taxon>
        <taxon>Viridiplantae</taxon>
        <taxon>Streptophyta</taxon>
        <taxon>Embryophyta</taxon>
        <taxon>Tracheophyta</taxon>
        <taxon>Spermatophyta</taxon>
        <taxon>Magnoliopsida</taxon>
        <taxon>eudicotyledons</taxon>
        <taxon>Gunneridae</taxon>
        <taxon>Pentapetalae</taxon>
        <taxon>asterids</taxon>
        <taxon>campanulids</taxon>
        <taxon>Asterales</taxon>
        <taxon>Asteraceae</taxon>
        <taxon>Asteroideae</taxon>
        <taxon>Astereae</taxon>
        <taxon>Australasian lineages</taxon>
        <taxon>Asterinae</taxon>
        <taxon>Aster</taxon>
    </lineage>
</organism>
<dbReference type="Pfam" id="PF03634">
    <property type="entry name" value="TCP"/>
    <property type="match status" value="1"/>
</dbReference>
<evidence type="ECO:0000256" key="2">
    <source>
        <dbReference type="ARBA" id="ARBA00022473"/>
    </source>
</evidence>
<evidence type="ECO:0000256" key="4">
    <source>
        <dbReference type="ARBA" id="ARBA00023125"/>
    </source>
</evidence>
<name>A0A346D3N1_9ASTR</name>
<feature type="domain" description="TCP" evidence="8">
    <location>
        <begin position="108"/>
        <end position="166"/>
    </location>
</feature>
<dbReference type="GO" id="GO:0005634">
    <property type="term" value="C:nucleus"/>
    <property type="evidence" value="ECO:0007669"/>
    <property type="project" value="UniProtKB-SubCell"/>
</dbReference>
<evidence type="ECO:0000256" key="6">
    <source>
        <dbReference type="ARBA" id="ARBA00023242"/>
    </source>
</evidence>
<dbReference type="PANTHER" id="PTHR31072:SF224">
    <property type="entry name" value="TRANSCRIPTION FACTOR TCP1"/>
    <property type="match status" value="1"/>
</dbReference>
<evidence type="ECO:0000256" key="1">
    <source>
        <dbReference type="ARBA" id="ARBA00004123"/>
    </source>
</evidence>
<dbReference type="AlphaFoldDB" id="A0A346D3N1"/>
<keyword evidence="3" id="KW-0805">Transcription regulation</keyword>
<dbReference type="InterPro" id="IPR017887">
    <property type="entry name" value="TF_TCP_subgr"/>
</dbReference>
<feature type="domain" description="R" evidence="9">
    <location>
        <begin position="228"/>
        <end position="245"/>
    </location>
</feature>
<feature type="compositionally biased region" description="Basic and acidic residues" evidence="7">
    <location>
        <begin position="232"/>
        <end position="248"/>
    </location>
</feature>
<dbReference type="GO" id="GO:2000032">
    <property type="term" value="P:regulation of secondary shoot formation"/>
    <property type="evidence" value="ECO:0007669"/>
    <property type="project" value="TreeGrafter"/>
</dbReference>
<keyword evidence="4" id="KW-0238">DNA-binding</keyword>
<dbReference type="GO" id="GO:0003700">
    <property type="term" value="F:DNA-binding transcription factor activity"/>
    <property type="evidence" value="ECO:0007669"/>
    <property type="project" value="InterPro"/>
</dbReference>